<evidence type="ECO:0000313" key="3">
    <source>
        <dbReference type="Proteomes" id="UP000298327"/>
    </source>
</evidence>
<evidence type="ECO:0000256" key="1">
    <source>
        <dbReference type="SAM" id="MobiDB-lite"/>
    </source>
</evidence>
<name>A0A4Y9YDY1_9AGAM</name>
<keyword evidence="3" id="KW-1185">Reference proteome</keyword>
<gene>
    <name evidence="2" type="ORF">EVG20_g7306</name>
</gene>
<reference evidence="2 3" key="1">
    <citation type="submission" date="2019-02" db="EMBL/GenBank/DDBJ databases">
        <title>Genome sequencing of the rare red list fungi Dentipellis fragilis.</title>
        <authorList>
            <person name="Buettner E."/>
            <person name="Kellner H."/>
        </authorList>
    </citation>
    <scope>NUCLEOTIDE SEQUENCE [LARGE SCALE GENOMIC DNA]</scope>
    <source>
        <strain evidence="2 3">DSM 105465</strain>
    </source>
</reference>
<organism evidence="2 3">
    <name type="scientific">Dentipellis fragilis</name>
    <dbReference type="NCBI Taxonomy" id="205917"/>
    <lineage>
        <taxon>Eukaryota</taxon>
        <taxon>Fungi</taxon>
        <taxon>Dikarya</taxon>
        <taxon>Basidiomycota</taxon>
        <taxon>Agaricomycotina</taxon>
        <taxon>Agaricomycetes</taxon>
        <taxon>Russulales</taxon>
        <taxon>Hericiaceae</taxon>
        <taxon>Dentipellis</taxon>
    </lineage>
</organism>
<comment type="caution">
    <text evidence="2">The sequence shown here is derived from an EMBL/GenBank/DDBJ whole genome shotgun (WGS) entry which is preliminary data.</text>
</comment>
<dbReference type="Proteomes" id="UP000298327">
    <property type="component" value="Unassembled WGS sequence"/>
</dbReference>
<proteinExistence type="predicted"/>
<dbReference type="AlphaFoldDB" id="A0A4Y9YDY1"/>
<protein>
    <submittedName>
        <fullName evidence="2">Uncharacterized protein</fullName>
    </submittedName>
</protein>
<sequence length="132" mass="13947">MSAKLSKYMRRQERSYCPAAVLELAPEPAITATSLESSQRPDLPSCEHAMPEDGADALPGTTEWPTGAPDEGETVIGVLDGLCEHTYPDGSTSRSRCVSLTDAPVQHLARHSLSQLAGNPVPACCIMAEPAA</sequence>
<dbReference type="EMBL" id="SEOQ01000546">
    <property type="protein sequence ID" value="TFY60744.1"/>
    <property type="molecule type" value="Genomic_DNA"/>
</dbReference>
<feature type="region of interest" description="Disordered" evidence="1">
    <location>
        <begin position="33"/>
        <end position="69"/>
    </location>
</feature>
<evidence type="ECO:0000313" key="2">
    <source>
        <dbReference type="EMBL" id="TFY60744.1"/>
    </source>
</evidence>
<accession>A0A4Y9YDY1</accession>